<gene>
    <name evidence="1" type="ORF">ACFSJH_19425</name>
</gene>
<comment type="caution">
    <text evidence="1">The sequence shown here is derived from an EMBL/GenBank/DDBJ whole genome shotgun (WGS) entry which is preliminary data.</text>
</comment>
<dbReference type="RefSeq" id="WP_377775294.1">
    <property type="nucleotide sequence ID" value="NZ_JBHUHO010000047.1"/>
</dbReference>
<name>A0ABW4YQE1_9BACL</name>
<organism evidence="1 2">
    <name type="scientific">Paenibacillus yanchengensis</name>
    <dbReference type="NCBI Taxonomy" id="2035833"/>
    <lineage>
        <taxon>Bacteria</taxon>
        <taxon>Bacillati</taxon>
        <taxon>Bacillota</taxon>
        <taxon>Bacilli</taxon>
        <taxon>Bacillales</taxon>
        <taxon>Paenibacillaceae</taxon>
        <taxon>Paenibacillus</taxon>
    </lineage>
</organism>
<dbReference type="EMBL" id="JBHUHO010000047">
    <property type="protein sequence ID" value="MFD2117908.1"/>
    <property type="molecule type" value="Genomic_DNA"/>
</dbReference>
<evidence type="ECO:0000313" key="2">
    <source>
        <dbReference type="Proteomes" id="UP001597362"/>
    </source>
</evidence>
<protein>
    <submittedName>
        <fullName evidence="1">Uncharacterized protein</fullName>
    </submittedName>
</protein>
<keyword evidence="2" id="KW-1185">Reference proteome</keyword>
<sequence>MFPNNYDHTVRLKNIHHSYIINDPVVQRRIRRVIHQLNRYYANATSNQVSNKKFFIISFGVDEMYITISTQYALPNAARSGQCMRQLSVFMIRAGFGPLLTSYTPRKLLRSI</sequence>
<accession>A0ABW4YQE1</accession>
<dbReference type="Proteomes" id="UP001597362">
    <property type="component" value="Unassembled WGS sequence"/>
</dbReference>
<evidence type="ECO:0000313" key="1">
    <source>
        <dbReference type="EMBL" id="MFD2117908.1"/>
    </source>
</evidence>
<reference evidence="2" key="1">
    <citation type="journal article" date="2019" name="Int. J. Syst. Evol. Microbiol.">
        <title>The Global Catalogue of Microorganisms (GCM) 10K type strain sequencing project: providing services to taxonomists for standard genome sequencing and annotation.</title>
        <authorList>
            <consortium name="The Broad Institute Genomics Platform"/>
            <consortium name="The Broad Institute Genome Sequencing Center for Infectious Disease"/>
            <person name="Wu L."/>
            <person name="Ma J."/>
        </authorList>
    </citation>
    <scope>NUCLEOTIDE SEQUENCE [LARGE SCALE GENOMIC DNA]</scope>
    <source>
        <strain evidence="2">GH52</strain>
    </source>
</reference>
<proteinExistence type="predicted"/>